<evidence type="ECO:0000259" key="2">
    <source>
        <dbReference type="PROSITE" id="PS52019"/>
    </source>
</evidence>
<evidence type="ECO:0000256" key="1">
    <source>
        <dbReference type="PROSITE-ProRule" id="PRU01363"/>
    </source>
</evidence>
<dbReference type="EMBL" id="KZ805892">
    <property type="protein sequence ID" value="PVH91333.1"/>
    <property type="molecule type" value="Genomic_DNA"/>
</dbReference>
<feature type="non-terminal residue" evidence="3">
    <location>
        <position position="1"/>
    </location>
</feature>
<evidence type="ECO:0000313" key="3">
    <source>
        <dbReference type="EMBL" id="PVH91333.1"/>
    </source>
</evidence>
<dbReference type="InterPro" id="IPR042104">
    <property type="entry name" value="PKS_dehydratase_sf"/>
</dbReference>
<protein>
    <recommendedName>
        <fullName evidence="2">PKS/mFAS DH domain-containing protein</fullName>
    </recommendedName>
</protein>
<feature type="non-terminal residue" evidence="3">
    <location>
        <position position="157"/>
    </location>
</feature>
<keyword evidence="4" id="KW-1185">Reference proteome</keyword>
<evidence type="ECO:0000313" key="4">
    <source>
        <dbReference type="Proteomes" id="UP000244855"/>
    </source>
</evidence>
<accession>A0A2V1D1H2</accession>
<dbReference type="Pfam" id="PF21089">
    <property type="entry name" value="PKS_DH_N"/>
    <property type="match status" value="1"/>
</dbReference>
<gene>
    <name evidence="3" type="ORF">DM02DRAFT_498720</name>
</gene>
<dbReference type="OrthoDB" id="329835at2759"/>
<dbReference type="InterPro" id="IPR050091">
    <property type="entry name" value="PKS_NRPS_Biosynth_Enz"/>
</dbReference>
<reference evidence="3 4" key="1">
    <citation type="journal article" date="2018" name="Sci. Rep.">
        <title>Comparative genomics provides insights into the lifestyle and reveals functional heterogeneity of dark septate endophytic fungi.</title>
        <authorList>
            <person name="Knapp D.G."/>
            <person name="Nemeth J.B."/>
            <person name="Barry K."/>
            <person name="Hainaut M."/>
            <person name="Henrissat B."/>
            <person name="Johnson J."/>
            <person name="Kuo A."/>
            <person name="Lim J.H.P."/>
            <person name="Lipzen A."/>
            <person name="Nolan M."/>
            <person name="Ohm R.A."/>
            <person name="Tamas L."/>
            <person name="Grigoriev I.V."/>
            <person name="Spatafora J.W."/>
            <person name="Nagy L.G."/>
            <person name="Kovacs G.M."/>
        </authorList>
    </citation>
    <scope>NUCLEOTIDE SEQUENCE [LARGE SCALE GENOMIC DNA]</scope>
    <source>
        <strain evidence="3 4">DSE2036</strain>
    </source>
</reference>
<dbReference type="InterPro" id="IPR049552">
    <property type="entry name" value="PKS_DH_N"/>
</dbReference>
<proteinExistence type="predicted"/>
<organism evidence="3 4">
    <name type="scientific">Periconia macrospinosa</name>
    <dbReference type="NCBI Taxonomy" id="97972"/>
    <lineage>
        <taxon>Eukaryota</taxon>
        <taxon>Fungi</taxon>
        <taxon>Dikarya</taxon>
        <taxon>Ascomycota</taxon>
        <taxon>Pezizomycotina</taxon>
        <taxon>Dothideomycetes</taxon>
        <taxon>Pleosporomycetidae</taxon>
        <taxon>Pleosporales</taxon>
        <taxon>Massarineae</taxon>
        <taxon>Periconiaceae</taxon>
        <taxon>Periconia</taxon>
    </lineage>
</organism>
<sequence>RVIESLPEYPFDHSCTYIPAGRLSRSFRFREHKKLNLLGKPVVDWNPLQPRWRNFLKISELPWVKDHKINDTVIYPAVGVLVMAIEAANQLSDPSRQIKGFKLTNTYFSVALAIPDSAQGIETQMTFNPTNGGSNKNNTSWKFQLFSNEGAQWQEHS</sequence>
<feature type="domain" description="PKS/mFAS DH" evidence="2">
    <location>
        <begin position="35"/>
        <end position="157"/>
    </location>
</feature>
<dbReference type="Proteomes" id="UP000244855">
    <property type="component" value="Unassembled WGS sequence"/>
</dbReference>
<dbReference type="GO" id="GO:0044550">
    <property type="term" value="P:secondary metabolite biosynthetic process"/>
    <property type="evidence" value="ECO:0007669"/>
    <property type="project" value="TreeGrafter"/>
</dbReference>
<dbReference type="PANTHER" id="PTHR43775:SF29">
    <property type="entry name" value="ASPERFURANONE POLYKETIDE SYNTHASE AFOG-RELATED"/>
    <property type="match status" value="1"/>
</dbReference>
<dbReference type="AlphaFoldDB" id="A0A2V1D1H2"/>
<dbReference type="InterPro" id="IPR049900">
    <property type="entry name" value="PKS_mFAS_DH"/>
</dbReference>
<dbReference type="GO" id="GO:0004312">
    <property type="term" value="F:fatty acid synthase activity"/>
    <property type="evidence" value="ECO:0007669"/>
    <property type="project" value="TreeGrafter"/>
</dbReference>
<comment type="caution">
    <text evidence="1">Lacks conserved residue(s) required for the propagation of feature annotation.</text>
</comment>
<dbReference type="PANTHER" id="PTHR43775">
    <property type="entry name" value="FATTY ACID SYNTHASE"/>
    <property type="match status" value="1"/>
</dbReference>
<name>A0A2V1D1H2_9PLEO</name>
<dbReference type="STRING" id="97972.A0A2V1D1H2"/>
<dbReference type="PROSITE" id="PS52019">
    <property type="entry name" value="PKS_MFAS_DH"/>
    <property type="match status" value="1"/>
</dbReference>
<dbReference type="GO" id="GO:0006633">
    <property type="term" value="P:fatty acid biosynthetic process"/>
    <property type="evidence" value="ECO:0007669"/>
    <property type="project" value="TreeGrafter"/>
</dbReference>
<dbReference type="Gene3D" id="3.10.129.110">
    <property type="entry name" value="Polyketide synthase dehydratase"/>
    <property type="match status" value="1"/>
</dbReference>